<reference evidence="2 3" key="1">
    <citation type="submission" date="2018-10" db="EMBL/GenBank/DDBJ databases">
        <authorList>
            <consortium name="Pathogen Informatics"/>
        </authorList>
    </citation>
    <scope>NUCLEOTIDE SEQUENCE [LARGE SCALE GENOMIC DNA]</scope>
</reference>
<dbReference type="OrthoDB" id="308383at2759"/>
<name>A0A0R3UB37_MESCO</name>
<evidence type="ECO:0000313" key="2">
    <source>
        <dbReference type="EMBL" id="VDD78133.1"/>
    </source>
</evidence>
<keyword evidence="3" id="KW-1185">Reference proteome</keyword>
<dbReference type="EMBL" id="UXSR01001309">
    <property type="protein sequence ID" value="VDD78133.1"/>
    <property type="molecule type" value="Genomic_DNA"/>
</dbReference>
<dbReference type="STRING" id="53468.A0A0R3UB37"/>
<proteinExistence type="predicted"/>
<protein>
    <submittedName>
        <fullName evidence="2">Uncharacterized protein</fullName>
    </submittedName>
</protein>
<feature type="compositionally biased region" description="Polar residues" evidence="1">
    <location>
        <begin position="1"/>
        <end position="19"/>
    </location>
</feature>
<feature type="region of interest" description="Disordered" evidence="1">
    <location>
        <begin position="1"/>
        <end position="27"/>
    </location>
</feature>
<evidence type="ECO:0000313" key="3">
    <source>
        <dbReference type="Proteomes" id="UP000267029"/>
    </source>
</evidence>
<dbReference type="AlphaFoldDB" id="A0A0R3UB37"/>
<organism evidence="2 3">
    <name type="scientific">Mesocestoides corti</name>
    <name type="common">Flatworm</name>
    <dbReference type="NCBI Taxonomy" id="53468"/>
    <lineage>
        <taxon>Eukaryota</taxon>
        <taxon>Metazoa</taxon>
        <taxon>Spiralia</taxon>
        <taxon>Lophotrochozoa</taxon>
        <taxon>Platyhelminthes</taxon>
        <taxon>Cestoda</taxon>
        <taxon>Eucestoda</taxon>
        <taxon>Cyclophyllidea</taxon>
        <taxon>Mesocestoididae</taxon>
        <taxon>Mesocestoides</taxon>
    </lineage>
</organism>
<sequence>MRIPISNSMIPSQTENSQLPAAAVAAGSRRPLDAAISTFGKKRRANKKKSDVEEIHPDHLMQAFFGDRLLSVAANSDTSYAGGMKGISGKRKLRRLSSTTQLTARNRTTSAASTDQYQPGEAPDLKRPVRQHLFTIYCMLSGSTTVYPSLYFCTPLGCIGVVHKSKLDIS</sequence>
<evidence type="ECO:0000256" key="1">
    <source>
        <dbReference type="SAM" id="MobiDB-lite"/>
    </source>
</evidence>
<dbReference type="Proteomes" id="UP000267029">
    <property type="component" value="Unassembled WGS sequence"/>
</dbReference>
<accession>A0A0R3UB37</accession>
<gene>
    <name evidence="2" type="ORF">MCOS_LOCUS4136</name>
</gene>